<sequence>MTAQRFNPNAAAAIAASPTGKYVLARDYDALLQQNARMREAIEFAIAPDLWTLICADERAWRYKRGAQKYQEV</sequence>
<evidence type="ECO:0000313" key="1">
    <source>
        <dbReference type="EMBL" id="MBD8129054.1"/>
    </source>
</evidence>
<name>A0ACC5PVI1_ENTAG</name>
<comment type="caution">
    <text evidence="1">The sequence shown here is derived from an EMBL/GenBank/DDBJ whole genome shotgun (WGS) entry which is preliminary data.</text>
</comment>
<dbReference type="EMBL" id="JACYNR010000031">
    <property type="protein sequence ID" value="MBD8129054.1"/>
    <property type="molecule type" value="Genomic_DNA"/>
</dbReference>
<protein>
    <submittedName>
        <fullName evidence="1">Uncharacterized protein</fullName>
    </submittedName>
</protein>
<keyword evidence="2" id="KW-1185">Reference proteome</keyword>
<accession>A0ACC5PVI1</accession>
<evidence type="ECO:0000313" key="2">
    <source>
        <dbReference type="Proteomes" id="UP000610459"/>
    </source>
</evidence>
<feature type="non-terminal residue" evidence="1">
    <location>
        <position position="73"/>
    </location>
</feature>
<reference evidence="1 2" key="1">
    <citation type="journal article" date="2020" name="FEMS Microbiol. Ecol.">
        <title>Temporal dynamics of bacterial communities during seed development and maturation.</title>
        <authorList>
            <person name="Chesneau G."/>
            <person name="Torres-Cortes G."/>
            <person name="Briand M."/>
            <person name="Darrasse A."/>
            <person name="Preveaux A."/>
            <person name="Marais C."/>
            <person name="Jacques M.A."/>
            <person name="Shade A."/>
            <person name="Barret M."/>
        </authorList>
    </citation>
    <scope>NUCLEOTIDE SEQUENCE [LARGE SCALE GENOMIC DNA]</scope>
    <source>
        <strain evidence="1 2">CFBP13709</strain>
    </source>
</reference>
<organism evidence="1 2">
    <name type="scientific">Enterobacter agglomerans</name>
    <name type="common">Erwinia herbicola</name>
    <name type="synonym">Pantoea agglomerans</name>
    <dbReference type="NCBI Taxonomy" id="549"/>
    <lineage>
        <taxon>Bacteria</taxon>
        <taxon>Pseudomonadati</taxon>
        <taxon>Pseudomonadota</taxon>
        <taxon>Gammaproteobacteria</taxon>
        <taxon>Enterobacterales</taxon>
        <taxon>Erwiniaceae</taxon>
        <taxon>Pantoea</taxon>
        <taxon>Pantoea agglomerans group</taxon>
    </lineage>
</organism>
<dbReference type="Proteomes" id="UP000610459">
    <property type="component" value="Unassembled WGS sequence"/>
</dbReference>
<gene>
    <name evidence="1" type="ORF">IFT41_23435</name>
</gene>
<proteinExistence type="predicted"/>